<evidence type="ECO:0000313" key="3">
    <source>
        <dbReference type="Proteomes" id="UP000215902"/>
    </source>
</evidence>
<dbReference type="EMBL" id="NIVC01000127">
    <property type="protein sequence ID" value="PAA90071.1"/>
    <property type="molecule type" value="Genomic_DNA"/>
</dbReference>
<organism evidence="2 3">
    <name type="scientific">Macrostomum lignano</name>
    <dbReference type="NCBI Taxonomy" id="282301"/>
    <lineage>
        <taxon>Eukaryota</taxon>
        <taxon>Metazoa</taxon>
        <taxon>Spiralia</taxon>
        <taxon>Lophotrochozoa</taxon>
        <taxon>Platyhelminthes</taxon>
        <taxon>Rhabditophora</taxon>
        <taxon>Macrostomorpha</taxon>
        <taxon>Macrostomida</taxon>
        <taxon>Macrostomidae</taxon>
        <taxon>Macrostomum</taxon>
    </lineage>
</organism>
<keyword evidence="1" id="KW-0732">Signal</keyword>
<sequence length="114" mass="12443">MASRHILVLGAVAAILASIPFCSLADTEVIPHNAEHATQQALAANQVKKFNGGMFGKRFNGGMFGKRFNGGMFGKRFNGGMFGKRFNGGMFGKRFDGNMHSSFFDYITQNPTQD</sequence>
<dbReference type="Proteomes" id="UP000215902">
    <property type="component" value="Unassembled WGS sequence"/>
</dbReference>
<name>A0A267GVM4_9PLAT</name>
<feature type="chain" id="PRO_5011972606" evidence="1">
    <location>
        <begin position="26"/>
        <end position="114"/>
    </location>
</feature>
<comment type="caution">
    <text evidence="2">The sequence shown here is derived from an EMBL/GenBank/DDBJ whole genome shotgun (WGS) entry which is preliminary data.</text>
</comment>
<feature type="signal peptide" evidence="1">
    <location>
        <begin position="1"/>
        <end position="25"/>
    </location>
</feature>
<keyword evidence="3" id="KW-1185">Reference proteome</keyword>
<evidence type="ECO:0000256" key="1">
    <source>
        <dbReference type="SAM" id="SignalP"/>
    </source>
</evidence>
<protein>
    <submittedName>
        <fullName evidence="2">Uncharacterized protein</fullName>
    </submittedName>
</protein>
<proteinExistence type="predicted"/>
<dbReference type="AlphaFoldDB" id="A0A267GVM4"/>
<evidence type="ECO:0000313" key="2">
    <source>
        <dbReference type="EMBL" id="PAA90071.1"/>
    </source>
</evidence>
<gene>
    <name evidence="2" type="ORF">BOX15_Mlig004279g1</name>
</gene>
<reference evidence="2 3" key="1">
    <citation type="submission" date="2017-06" db="EMBL/GenBank/DDBJ databases">
        <title>A platform for efficient transgenesis in Macrostomum lignano, a flatworm model organism for stem cell research.</title>
        <authorList>
            <person name="Berezikov E."/>
        </authorList>
    </citation>
    <scope>NUCLEOTIDE SEQUENCE [LARGE SCALE GENOMIC DNA]</scope>
    <source>
        <strain evidence="2">DV1</strain>
        <tissue evidence="2">Whole organism</tissue>
    </source>
</reference>
<accession>A0A267GVM4</accession>